<evidence type="ECO:0000256" key="6">
    <source>
        <dbReference type="SAM" id="Phobius"/>
    </source>
</evidence>
<evidence type="ECO:0000256" key="2">
    <source>
        <dbReference type="ARBA" id="ARBA00006143"/>
    </source>
</evidence>
<name>A0A7G9Z330_9EURY</name>
<dbReference type="PANTHER" id="PTHR31272:SF9">
    <property type="entry name" value="BLL1027 PROTEIN"/>
    <property type="match status" value="1"/>
</dbReference>
<dbReference type="InterPro" id="IPR051790">
    <property type="entry name" value="Cytochrome_c-biogenesis_DsbD"/>
</dbReference>
<evidence type="ECO:0000256" key="1">
    <source>
        <dbReference type="ARBA" id="ARBA00004141"/>
    </source>
</evidence>
<dbReference type="Pfam" id="PF02683">
    <property type="entry name" value="DsbD_TM"/>
    <property type="match status" value="1"/>
</dbReference>
<sequence>MMGAPSPLIAFAFGILSVFSPCILPVIPLIAAYSTKSGKYMPITIVIGLSASFTLMGVLASAFGSVFQQYQTMLYTIGGVVIIFLGLCMIFDVIEQNIRRIIPNTGLSPKFSMTNAGSTAGGLMFGFSLGIIWIPCVGPILGAILAIVAVEGNILYGAILLAIYSLGLGIPLLAIAYTSRFTLKPLNKYSVIIKRISGVILVLIGLYMFLFMNTNL</sequence>
<feature type="transmembrane region" description="Helical" evidence="6">
    <location>
        <begin position="73"/>
        <end position="94"/>
    </location>
</feature>
<keyword evidence="3 6" id="KW-0812">Transmembrane</keyword>
<accession>A0A7G9Z330</accession>
<evidence type="ECO:0000313" key="8">
    <source>
        <dbReference type="EMBL" id="QNO54664.1"/>
    </source>
</evidence>
<evidence type="ECO:0000256" key="3">
    <source>
        <dbReference type="ARBA" id="ARBA00022692"/>
    </source>
</evidence>
<reference evidence="8" key="1">
    <citation type="submission" date="2020-06" db="EMBL/GenBank/DDBJ databases">
        <title>Unique genomic features of the anaerobic methanotrophic archaea.</title>
        <authorList>
            <person name="Chadwick G.L."/>
            <person name="Skennerton C.T."/>
            <person name="Laso-Perez R."/>
            <person name="Leu A.O."/>
            <person name="Speth D.R."/>
            <person name="Yu H."/>
            <person name="Morgan-Lang C."/>
            <person name="Hatzenpichler R."/>
            <person name="Goudeau D."/>
            <person name="Malmstrom R."/>
            <person name="Brazelton W.J."/>
            <person name="Woyke T."/>
            <person name="Hallam S.J."/>
            <person name="Tyson G.W."/>
            <person name="Wegener G."/>
            <person name="Boetius A."/>
            <person name="Orphan V."/>
        </authorList>
    </citation>
    <scope>NUCLEOTIDE SEQUENCE</scope>
</reference>
<evidence type="ECO:0000256" key="4">
    <source>
        <dbReference type="ARBA" id="ARBA00022989"/>
    </source>
</evidence>
<proteinExistence type="inferred from homology"/>
<evidence type="ECO:0000259" key="7">
    <source>
        <dbReference type="Pfam" id="PF02683"/>
    </source>
</evidence>
<feature type="transmembrane region" description="Helical" evidence="6">
    <location>
        <begin position="43"/>
        <end position="67"/>
    </location>
</feature>
<comment type="similarity">
    <text evidence="2">Belongs to the DsbD family.</text>
</comment>
<comment type="subcellular location">
    <subcellularLocation>
        <location evidence="1">Membrane</location>
        <topology evidence="1">Multi-pass membrane protein</topology>
    </subcellularLocation>
</comment>
<organism evidence="8">
    <name type="scientific">Candidatus Methanophaga sp. ANME-1 ERB7</name>
    <dbReference type="NCBI Taxonomy" id="2759913"/>
    <lineage>
        <taxon>Archaea</taxon>
        <taxon>Methanobacteriati</taxon>
        <taxon>Methanobacteriota</taxon>
        <taxon>Stenosarchaea group</taxon>
        <taxon>Methanomicrobia</taxon>
        <taxon>Candidatus Methanophagales</taxon>
        <taxon>Candidatus Methanophagaceae</taxon>
        <taxon>Candidatus Methanophaga</taxon>
    </lineage>
</organism>
<feature type="transmembrane region" description="Helical" evidence="6">
    <location>
        <begin position="154"/>
        <end position="177"/>
    </location>
</feature>
<dbReference type="EMBL" id="MT631589">
    <property type="protein sequence ID" value="QNO54664.1"/>
    <property type="molecule type" value="Genomic_DNA"/>
</dbReference>
<keyword evidence="8" id="KW-0560">Oxidoreductase</keyword>
<dbReference type="GO" id="GO:0047134">
    <property type="term" value="F:protein-disulfide reductase [NAD(P)H] activity"/>
    <property type="evidence" value="ECO:0007669"/>
    <property type="project" value="UniProtKB-EC"/>
</dbReference>
<feature type="domain" description="Cytochrome C biogenesis protein transmembrane" evidence="7">
    <location>
        <begin position="10"/>
        <end position="209"/>
    </location>
</feature>
<feature type="transmembrane region" description="Helical" evidence="6">
    <location>
        <begin position="123"/>
        <end position="148"/>
    </location>
</feature>
<feature type="transmembrane region" description="Helical" evidence="6">
    <location>
        <begin position="6"/>
        <end position="31"/>
    </location>
</feature>
<keyword evidence="4 6" id="KW-1133">Transmembrane helix</keyword>
<dbReference type="AlphaFoldDB" id="A0A7G9Z330"/>
<dbReference type="PANTHER" id="PTHR31272">
    <property type="entry name" value="CYTOCHROME C-TYPE BIOGENESIS PROTEIN HI_1454-RELATED"/>
    <property type="match status" value="1"/>
</dbReference>
<gene>
    <name evidence="8" type="primary">dsbD_2</name>
    <name evidence="8" type="ORF">MMBIEIEP_00011</name>
</gene>
<protein>
    <submittedName>
        <fullName evidence="8">Thiol:disulfide interchange protein DsbD</fullName>
        <ecNumber evidence="8">1.8.1.8</ecNumber>
    </submittedName>
</protein>
<dbReference type="GO" id="GO:0017004">
    <property type="term" value="P:cytochrome complex assembly"/>
    <property type="evidence" value="ECO:0007669"/>
    <property type="project" value="InterPro"/>
</dbReference>
<dbReference type="EC" id="1.8.1.8" evidence="8"/>
<keyword evidence="5 6" id="KW-0472">Membrane</keyword>
<dbReference type="GO" id="GO:0016020">
    <property type="term" value="C:membrane"/>
    <property type="evidence" value="ECO:0007669"/>
    <property type="project" value="UniProtKB-SubCell"/>
</dbReference>
<dbReference type="InterPro" id="IPR003834">
    <property type="entry name" value="Cyt_c_assmbl_TM_dom"/>
</dbReference>
<feature type="transmembrane region" description="Helical" evidence="6">
    <location>
        <begin position="189"/>
        <end position="210"/>
    </location>
</feature>
<evidence type="ECO:0000256" key="5">
    <source>
        <dbReference type="ARBA" id="ARBA00023136"/>
    </source>
</evidence>